<dbReference type="GO" id="GO:0005829">
    <property type="term" value="C:cytosol"/>
    <property type="evidence" value="ECO:0007669"/>
    <property type="project" value="GOC"/>
</dbReference>
<feature type="transmembrane region" description="Helical" evidence="5">
    <location>
        <begin position="49"/>
        <end position="71"/>
    </location>
</feature>
<evidence type="ECO:0000313" key="6">
    <source>
        <dbReference type="EMBL" id="EER31940.1"/>
    </source>
</evidence>
<keyword evidence="2 5" id="KW-0812">Transmembrane</keyword>
<dbReference type="Proteomes" id="UP000002037">
    <property type="component" value="Unassembled WGS sequence"/>
</dbReference>
<protein>
    <recommendedName>
        <fullName evidence="8">PQ-loop repeat-containing protein 1</fullName>
    </recommendedName>
</protein>
<dbReference type="VEuPathDB" id="FungiDB:CTRG_04723"/>
<dbReference type="InterPro" id="IPR052241">
    <property type="entry name" value="SLC66/Scramblase_ANY1"/>
</dbReference>
<dbReference type="PANTHER" id="PTHR14856">
    <property type="entry name" value="PQ-LOOP REPEAT-CONTAINING PROTEIN 1-LIKE PROTEIN"/>
    <property type="match status" value="1"/>
</dbReference>
<keyword evidence="4 5" id="KW-0472">Membrane</keyword>
<evidence type="ECO:0000256" key="2">
    <source>
        <dbReference type="ARBA" id="ARBA00022692"/>
    </source>
</evidence>
<dbReference type="EMBL" id="GG692400">
    <property type="protein sequence ID" value="EER31940.1"/>
    <property type="molecule type" value="Genomic_DNA"/>
</dbReference>
<evidence type="ECO:0008006" key="8">
    <source>
        <dbReference type="Google" id="ProtNLM"/>
    </source>
</evidence>
<feature type="transmembrane region" description="Helical" evidence="5">
    <location>
        <begin position="192"/>
        <end position="210"/>
    </location>
</feature>
<dbReference type="Gene3D" id="1.20.1280.290">
    <property type="match status" value="1"/>
</dbReference>
<evidence type="ECO:0000256" key="5">
    <source>
        <dbReference type="SAM" id="Phobius"/>
    </source>
</evidence>
<feature type="transmembrane region" description="Helical" evidence="5">
    <location>
        <begin position="216"/>
        <end position="238"/>
    </location>
</feature>
<feature type="transmembrane region" description="Helical" evidence="5">
    <location>
        <begin position="83"/>
        <end position="100"/>
    </location>
</feature>
<comment type="subcellular location">
    <subcellularLocation>
        <location evidence="1">Membrane</location>
        <topology evidence="1">Multi-pass membrane protein</topology>
    </subcellularLocation>
</comment>
<dbReference type="AlphaFoldDB" id="C5MF80"/>
<accession>C5MF80</accession>
<sequence>MLKILPEDYRPYLEYLPDLQLCINIIMTFTPLFSYGSTCYSIQKRQTSVGFSIDICCTMFMAAILRIYYYICSPYEPTLLRQSIVMIFIQSILLKISLKYRPNNYDPELLNPLPVFENELNLRIPRRLSSATLEHESYWRGDWINSMELLSLDTLKYIWGYFITYFNQGLRFFDVYYKRPFNFWQWKYERNYWLFITWFIGIFGILTIFLKDNLIYTNIIGMLGLFIESLLPLPQILLLNRLQSVKNFKIILLLSWLCGDCTKISYLLYGAQNISIIFLIAGLFQMSLDFYIAYQYLKFKYLDDYQTNKEVGFVESSDRRNQSISEIVQQMITPSSSEIEMDDFTEKHTDSIGNKIRSSRSRSRSGSMIV</sequence>
<dbReference type="GO" id="GO:0005769">
    <property type="term" value="C:early endosome"/>
    <property type="evidence" value="ECO:0007669"/>
    <property type="project" value="EnsemblFungi"/>
</dbReference>
<proteinExistence type="predicted"/>
<dbReference type="KEGG" id="ctp:CTRG_04723"/>
<reference evidence="6 7" key="1">
    <citation type="journal article" date="2009" name="Nature">
        <title>Evolution of pathogenicity and sexual reproduction in eight Candida genomes.</title>
        <authorList>
            <person name="Butler G."/>
            <person name="Rasmussen M.D."/>
            <person name="Lin M.F."/>
            <person name="Santos M.A."/>
            <person name="Sakthikumar S."/>
            <person name="Munro C.A."/>
            <person name="Rheinbay E."/>
            <person name="Grabherr M."/>
            <person name="Forche A."/>
            <person name="Reedy J.L."/>
            <person name="Agrafioti I."/>
            <person name="Arnaud M.B."/>
            <person name="Bates S."/>
            <person name="Brown A.J."/>
            <person name="Brunke S."/>
            <person name="Costanzo M.C."/>
            <person name="Fitzpatrick D.A."/>
            <person name="de Groot P.W."/>
            <person name="Harris D."/>
            <person name="Hoyer L.L."/>
            <person name="Hube B."/>
            <person name="Klis F.M."/>
            <person name="Kodira C."/>
            <person name="Lennard N."/>
            <person name="Logue M.E."/>
            <person name="Martin R."/>
            <person name="Neiman A.M."/>
            <person name="Nikolaou E."/>
            <person name="Quail M.A."/>
            <person name="Quinn J."/>
            <person name="Santos M.C."/>
            <person name="Schmitzberger F.F."/>
            <person name="Sherlock G."/>
            <person name="Shah P."/>
            <person name="Silverstein K.A."/>
            <person name="Skrzypek M.S."/>
            <person name="Soll D."/>
            <person name="Staggs R."/>
            <person name="Stansfield I."/>
            <person name="Stumpf M.P."/>
            <person name="Sudbery P.E."/>
            <person name="Srikantha T."/>
            <person name="Zeng Q."/>
            <person name="Berman J."/>
            <person name="Berriman M."/>
            <person name="Heitman J."/>
            <person name="Gow N.A."/>
            <person name="Lorenz M.C."/>
            <person name="Birren B.W."/>
            <person name="Kellis M."/>
            <person name="Cuomo C.A."/>
        </authorList>
    </citation>
    <scope>NUCLEOTIDE SEQUENCE [LARGE SCALE GENOMIC DNA]</scope>
    <source>
        <strain evidence="7">ATCC MYA-3404 / T1</strain>
    </source>
</reference>
<feature type="transmembrane region" description="Helical" evidence="5">
    <location>
        <begin position="274"/>
        <end position="294"/>
    </location>
</feature>
<dbReference type="PANTHER" id="PTHR14856:SF9">
    <property type="entry name" value="PQ-LOOP REPEAT-CONTAINING PROTEIN 1"/>
    <property type="match status" value="1"/>
</dbReference>
<gene>
    <name evidence="6" type="ORF">CTRG_04723</name>
</gene>
<evidence type="ECO:0000256" key="1">
    <source>
        <dbReference type="ARBA" id="ARBA00004141"/>
    </source>
</evidence>
<keyword evidence="7" id="KW-1185">Reference proteome</keyword>
<dbReference type="eggNOG" id="KOG2913">
    <property type="taxonomic scope" value="Eukaryota"/>
</dbReference>
<dbReference type="GO" id="GO:0017128">
    <property type="term" value="F:phospholipid scramblase activity"/>
    <property type="evidence" value="ECO:0007669"/>
    <property type="project" value="EnsemblFungi"/>
</dbReference>
<evidence type="ECO:0000256" key="4">
    <source>
        <dbReference type="ARBA" id="ARBA00023136"/>
    </source>
</evidence>
<organism evidence="6 7">
    <name type="scientific">Candida tropicalis (strain ATCC MYA-3404 / T1)</name>
    <name type="common">Yeast</name>
    <dbReference type="NCBI Taxonomy" id="294747"/>
    <lineage>
        <taxon>Eukaryota</taxon>
        <taxon>Fungi</taxon>
        <taxon>Dikarya</taxon>
        <taxon>Ascomycota</taxon>
        <taxon>Saccharomycotina</taxon>
        <taxon>Pichiomycetes</taxon>
        <taxon>Debaryomycetaceae</taxon>
        <taxon>Candida/Lodderomyces clade</taxon>
        <taxon>Candida</taxon>
    </lineage>
</organism>
<dbReference type="HOGENOM" id="CLU_049047_1_0_1"/>
<keyword evidence="3 5" id="KW-1133">Transmembrane helix</keyword>
<feature type="transmembrane region" description="Helical" evidence="5">
    <location>
        <begin position="21"/>
        <end position="43"/>
    </location>
</feature>
<name>C5MF80_CANTT</name>
<evidence type="ECO:0000256" key="3">
    <source>
        <dbReference type="ARBA" id="ARBA00022989"/>
    </source>
</evidence>
<dbReference type="GO" id="GO:0010008">
    <property type="term" value="C:endosome membrane"/>
    <property type="evidence" value="ECO:0007669"/>
    <property type="project" value="EnsemblFungi"/>
</dbReference>
<dbReference type="InterPro" id="IPR006603">
    <property type="entry name" value="PQ-loop_rpt"/>
</dbReference>
<evidence type="ECO:0000313" key="7">
    <source>
        <dbReference type="Proteomes" id="UP000002037"/>
    </source>
</evidence>
<dbReference type="RefSeq" id="XP_002550425.1">
    <property type="nucleotide sequence ID" value="XM_002550379.1"/>
</dbReference>
<dbReference type="OrthoDB" id="292213at2759"/>
<dbReference type="GO" id="GO:0036258">
    <property type="term" value="P:multivesicular body assembly"/>
    <property type="evidence" value="ECO:0007669"/>
    <property type="project" value="EnsemblFungi"/>
</dbReference>
<dbReference type="Pfam" id="PF04193">
    <property type="entry name" value="PQ-loop"/>
    <property type="match status" value="1"/>
</dbReference>
<dbReference type="GO" id="GO:0032588">
    <property type="term" value="C:trans-Golgi network membrane"/>
    <property type="evidence" value="ECO:0007669"/>
    <property type="project" value="EnsemblFungi"/>
</dbReference>
<dbReference type="GeneID" id="8298076"/>
<dbReference type="GO" id="GO:0042147">
    <property type="term" value="P:retrograde transport, endosome to Golgi"/>
    <property type="evidence" value="ECO:0007669"/>
    <property type="project" value="EnsemblFungi"/>
</dbReference>